<reference evidence="4 5" key="1">
    <citation type="submission" date="2021-12" db="EMBL/GenBank/DDBJ databases">
        <title>Genome sequence of Kibdelosporangium philippinense ATCC 49844.</title>
        <authorList>
            <person name="Fedorov E.A."/>
            <person name="Omeragic M."/>
            <person name="Shalygina K.F."/>
            <person name="Maclea K.S."/>
        </authorList>
    </citation>
    <scope>NUCLEOTIDE SEQUENCE [LARGE SCALE GENOMIC DNA]</scope>
    <source>
        <strain evidence="4 5">ATCC 49844</strain>
    </source>
</reference>
<proteinExistence type="predicted"/>
<dbReference type="Pfam" id="PF00486">
    <property type="entry name" value="Trans_reg_C"/>
    <property type="match status" value="1"/>
</dbReference>
<evidence type="ECO:0000259" key="3">
    <source>
        <dbReference type="PROSITE" id="PS51755"/>
    </source>
</evidence>
<name>A0ABS8ZUV1_9PSEU</name>
<dbReference type="InterPro" id="IPR051677">
    <property type="entry name" value="AfsR-DnrI-RedD_regulator"/>
</dbReference>
<dbReference type="InterPro" id="IPR001867">
    <property type="entry name" value="OmpR/PhoB-type_DNA-bd"/>
</dbReference>
<dbReference type="RefSeq" id="WP_233731690.1">
    <property type="nucleotide sequence ID" value="NZ_JAJVCN010000004.1"/>
</dbReference>
<feature type="DNA-binding region" description="OmpR/PhoB-type" evidence="2">
    <location>
        <begin position="3"/>
        <end position="104"/>
    </location>
</feature>
<dbReference type="SUPFAM" id="SSF46894">
    <property type="entry name" value="C-terminal effector domain of the bipartite response regulators"/>
    <property type="match status" value="1"/>
</dbReference>
<comment type="caution">
    <text evidence="4">The sequence shown here is derived from an EMBL/GenBank/DDBJ whole genome shotgun (WGS) entry which is preliminary data.</text>
</comment>
<dbReference type="EMBL" id="JAJVCN010000004">
    <property type="protein sequence ID" value="MCE7010203.1"/>
    <property type="molecule type" value="Genomic_DNA"/>
</dbReference>
<dbReference type="InterPro" id="IPR036388">
    <property type="entry name" value="WH-like_DNA-bd_sf"/>
</dbReference>
<dbReference type="Proteomes" id="UP001521150">
    <property type="component" value="Unassembled WGS sequence"/>
</dbReference>
<keyword evidence="1 2" id="KW-0238">DNA-binding</keyword>
<dbReference type="PANTHER" id="PTHR35807">
    <property type="entry name" value="TRANSCRIPTIONAL REGULATOR REDD-RELATED"/>
    <property type="match status" value="1"/>
</dbReference>
<evidence type="ECO:0000256" key="1">
    <source>
        <dbReference type="ARBA" id="ARBA00023125"/>
    </source>
</evidence>
<evidence type="ECO:0000313" key="4">
    <source>
        <dbReference type="EMBL" id="MCE7010203.1"/>
    </source>
</evidence>
<keyword evidence="5" id="KW-1185">Reference proteome</keyword>
<dbReference type="PROSITE" id="PS51755">
    <property type="entry name" value="OMPR_PHOB"/>
    <property type="match status" value="1"/>
</dbReference>
<evidence type="ECO:0000256" key="2">
    <source>
        <dbReference type="PROSITE-ProRule" id="PRU01091"/>
    </source>
</evidence>
<feature type="domain" description="OmpR/PhoB-type" evidence="3">
    <location>
        <begin position="3"/>
        <end position="104"/>
    </location>
</feature>
<evidence type="ECO:0000313" key="5">
    <source>
        <dbReference type="Proteomes" id="UP001521150"/>
    </source>
</evidence>
<organism evidence="4 5">
    <name type="scientific">Kibdelosporangium philippinense</name>
    <dbReference type="NCBI Taxonomy" id="211113"/>
    <lineage>
        <taxon>Bacteria</taxon>
        <taxon>Bacillati</taxon>
        <taxon>Actinomycetota</taxon>
        <taxon>Actinomycetes</taxon>
        <taxon>Pseudonocardiales</taxon>
        <taxon>Pseudonocardiaceae</taxon>
        <taxon>Kibdelosporangium</taxon>
    </lineage>
</organism>
<dbReference type="PANTHER" id="PTHR35807:SF1">
    <property type="entry name" value="TRANSCRIPTIONAL REGULATOR REDD"/>
    <property type="match status" value="1"/>
</dbReference>
<gene>
    <name evidence="4" type="ORF">LWC34_46480</name>
</gene>
<accession>A0ABS8ZUV1</accession>
<sequence length="136" mass="14449">MLGLTITWSPPHGVPAVGGVQLQAGGRLLDVGTPRQQAVLAVLAVDVGRPVPVETLVDRVWSGAPPVEARNVLHSHLSRIRALLKNTGAAARIERRNAGYVLDIDPDVVDTHRFARLVDTRGTDADRAAALTEALS</sequence>
<dbReference type="SMART" id="SM00862">
    <property type="entry name" value="Trans_reg_C"/>
    <property type="match status" value="1"/>
</dbReference>
<dbReference type="Gene3D" id="1.10.10.10">
    <property type="entry name" value="Winged helix-like DNA-binding domain superfamily/Winged helix DNA-binding domain"/>
    <property type="match status" value="1"/>
</dbReference>
<protein>
    <submittedName>
        <fullName evidence="4">Helix-turn-helix domain-containing protein</fullName>
    </submittedName>
</protein>
<dbReference type="InterPro" id="IPR016032">
    <property type="entry name" value="Sig_transdc_resp-reg_C-effctor"/>
</dbReference>